<dbReference type="SUPFAM" id="SSF69318">
    <property type="entry name" value="Integrin alpha N-terminal domain"/>
    <property type="match status" value="1"/>
</dbReference>
<dbReference type="InterPro" id="IPR028994">
    <property type="entry name" value="Integrin_alpha_N"/>
</dbReference>
<comment type="caution">
    <text evidence="2">The sequence shown here is derived from an EMBL/GenBank/DDBJ whole genome shotgun (WGS) entry which is preliminary data.</text>
</comment>
<protein>
    <recommendedName>
        <fullName evidence="4">VCBS repeat-containing protein</fullName>
    </recommendedName>
</protein>
<dbReference type="Proteomes" id="UP001302126">
    <property type="component" value="Unassembled WGS sequence"/>
</dbReference>
<dbReference type="InterPro" id="IPR024079">
    <property type="entry name" value="MetalloPept_cat_dom_sf"/>
</dbReference>
<dbReference type="Gene3D" id="3.40.390.10">
    <property type="entry name" value="Collagenase (Catalytic Domain)"/>
    <property type="match status" value="1"/>
</dbReference>
<evidence type="ECO:0000313" key="3">
    <source>
        <dbReference type="Proteomes" id="UP001302126"/>
    </source>
</evidence>
<reference evidence="2" key="1">
    <citation type="journal article" date="2023" name="Mol. Phylogenet. Evol.">
        <title>Genome-scale phylogeny and comparative genomics of the fungal order Sordariales.</title>
        <authorList>
            <person name="Hensen N."/>
            <person name="Bonometti L."/>
            <person name="Westerberg I."/>
            <person name="Brannstrom I.O."/>
            <person name="Guillou S."/>
            <person name="Cros-Aarteil S."/>
            <person name="Calhoun S."/>
            <person name="Haridas S."/>
            <person name="Kuo A."/>
            <person name="Mondo S."/>
            <person name="Pangilinan J."/>
            <person name="Riley R."/>
            <person name="LaButti K."/>
            <person name="Andreopoulos B."/>
            <person name="Lipzen A."/>
            <person name="Chen C."/>
            <person name="Yan M."/>
            <person name="Daum C."/>
            <person name="Ng V."/>
            <person name="Clum A."/>
            <person name="Steindorff A."/>
            <person name="Ohm R.A."/>
            <person name="Martin F."/>
            <person name="Silar P."/>
            <person name="Natvig D.O."/>
            <person name="Lalanne C."/>
            <person name="Gautier V."/>
            <person name="Ament-Velasquez S.L."/>
            <person name="Kruys A."/>
            <person name="Hutchinson M.I."/>
            <person name="Powell A.J."/>
            <person name="Barry K."/>
            <person name="Miller A.N."/>
            <person name="Grigoriev I.V."/>
            <person name="Debuchy R."/>
            <person name="Gladieux P."/>
            <person name="Hiltunen Thoren M."/>
            <person name="Johannesson H."/>
        </authorList>
    </citation>
    <scope>NUCLEOTIDE SEQUENCE</scope>
    <source>
        <strain evidence="2">PSN309</strain>
    </source>
</reference>
<evidence type="ECO:0008006" key="4">
    <source>
        <dbReference type="Google" id="ProtNLM"/>
    </source>
</evidence>
<dbReference type="EMBL" id="MU864392">
    <property type="protein sequence ID" value="KAK4188151.1"/>
    <property type="molecule type" value="Genomic_DNA"/>
</dbReference>
<organism evidence="2 3">
    <name type="scientific">Podospora australis</name>
    <dbReference type="NCBI Taxonomy" id="1536484"/>
    <lineage>
        <taxon>Eukaryota</taxon>
        <taxon>Fungi</taxon>
        <taxon>Dikarya</taxon>
        <taxon>Ascomycota</taxon>
        <taxon>Pezizomycotina</taxon>
        <taxon>Sordariomycetes</taxon>
        <taxon>Sordariomycetidae</taxon>
        <taxon>Sordariales</taxon>
        <taxon>Podosporaceae</taxon>
        <taxon>Podospora</taxon>
    </lineage>
</organism>
<dbReference type="Gene3D" id="2.130.10.130">
    <property type="entry name" value="Integrin alpha, N-terminal"/>
    <property type="match status" value="1"/>
</dbReference>
<evidence type="ECO:0000313" key="2">
    <source>
        <dbReference type="EMBL" id="KAK4188151.1"/>
    </source>
</evidence>
<sequence>MEVWINKYKTNNNFNQWEHWTKGNQLPVMSTVCEQKKRIGVFDVPVWFADIDGNGLADFLCMEPDGRTWALLNSNGGRTLTHHSQVKKTEGKDRANLNFVDVNGDGLDDLIWTNKFNGDTAVWYNKGPIPASGSSFSWENKGVVYQGAAQGLCQAFPDLDGNGRADMHVVDALTNTATTWFNDCGDAGGDDANTLTVSAVQPGPAISENVEAFMAALHEGEYQEGPIDDDKVGALAAVLSFHKCDKGEKDKIYAGWQQSWILMDYIKPKVSSIDWNSAAALEYLGPPGINRPNQERIKTILNNIVTFQEGWWWVPGWLDFKINVRCDDPADECPDPCEHPYEGNTYAYSKGLDQSTEDFYINFCPAYSSLKGVEDLMNEYKSKDDPEEKYDLENYHLSKGFTWFHELLHLGKVNKASNALEYILDYWVVIRCTDRVGNIIDKAFQAYGTLLSKSLARVGGYEGAGYTQVNDDNLALYVLAGLVQDKALNNTYPHLPLAPPPPSKVSPNPIRVGNLFEVNPNGTSTILDEAFFSVTDRCIPGLEAGEKAQMGCNNFATRDMSPAAYLAQYDSWAARK</sequence>
<dbReference type="GO" id="GO:0008237">
    <property type="term" value="F:metallopeptidase activity"/>
    <property type="evidence" value="ECO:0007669"/>
    <property type="project" value="InterPro"/>
</dbReference>
<dbReference type="InterPro" id="IPR013517">
    <property type="entry name" value="FG-GAP"/>
</dbReference>
<dbReference type="AlphaFoldDB" id="A0AAN7AGV6"/>
<evidence type="ECO:0000256" key="1">
    <source>
        <dbReference type="ARBA" id="ARBA00022729"/>
    </source>
</evidence>
<reference evidence="2" key="2">
    <citation type="submission" date="2023-05" db="EMBL/GenBank/DDBJ databases">
        <authorList>
            <consortium name="Lawrence Berkeley National Laboratory"/>
            <person name="Steindorff A."/>
            <person name="Hensen N."/>
            <person name="Bonometti L."/>
            <person name="Westerberg I."/>
            <person name="Brannstrom I.O."/>
            <person name="Guillou S."/>
            <person name="Cros-Aarteil S."/>
            <person name="Calhoun S."/>
            <person name="Haridas S."/>
            <person name="Kuo A."/>
            <person name="Mondo S."/>
            <person name="Pangilinan J."/>
            <person name="Riley R."/>
            <person name="Labutti K."/>
            <person name="Andreopoulos B."/>
            <person name="Lipzen A."/>
            <person name="Chen C."/>
            <person name="Yanf M."/>
            <person name="Daum C."/>
            <person name="Ng V."/>
            <person name="Clum A."/>
            <person name="Ohm R."/>
            <person name="Martin F."/>
            <person name="Silar P."/>
            <person name="Natvig D."/>
            <person name="Lalanne C."/>
            <person name="Gautier V."/>
            <person name="Ament-Velasquez S.L."/>
            <person name="Kruys A."/>
            <person name="Hutchinson M.I."/>
            <person name="Powell A.J."/>
            <person name="Barry K."/>
            <person name="Miller A.N."/>
            <person name="Grigoriev I.V."/>
            <person name="Debuchy R."/>
            <person name="Gladieux P."/>
            <person name="Thoren M.H."/>
            <person name="Johannesson H."/>
        </authorList>
    </citation>
    <scope>NUCLEOTIDE SEQUENCE</scope>
    <source>
        <strain evidence="2">PSN309</strain>
    </source>
</reference>
<keyword evidence="1" id="KW-0732">Signal</keyword>
<accession>A0AAN7AGV6</accession>
<keyword evidence="3" id="KW-1185">Reference proteome</keyword>
<proteinExistence type="predicted"/>
<gene>
    <name evidence="2" type="ORF">QBC35DRAFT_463225</name>
</gene>
<name>A0AAN7AGV6_9PEZI</name>
<dbReference type="Pfam" id="PF13517">
    <property type="entry name" value="FG-GAP_3"/>
    <property type="match status" value="1"/>
</dbReference>